<dbReference type="OrthoDB" id="2313602at2"/>
<dbReference type="Gene3D" id="3.40.430.10">
    <property type="entry name" value="Dihydrofolate Reductase, subunit A"/>
    <property type="match status" value="1"/>
</dbReference>
<dbReference type="EMBL" id="BJUK01000009">
    <property type="protein sequence ID" value="GEK46866.1"/>
    <property type="molecule type" value="Genomic_DNA"/>
</dbReference>
<dbReference type="AlphaFoldDB" id="A0A510X610"/>
<accession>A0A510X610</accession>
<dbReference type="InterPro" id="IPR002734">
    <property type="entry name" value="RibDG_C"/>
</dbReference>
<feature type="domain" description="Bacterial bifunctional deaminase-reductase C-terminal" evidence="1">
    <location>
        <begin position="11"/>
        <end position="205"/>
    </location>
</feature>
<evidence type="ECO:0000313" key="3">
    <source>
        <dbReference type="Proteomes" id="UP000321275"/>
    </source>
</evidence>
<dbReference type="InterPro" id="IPR024072">
    <property type="entry name" value="DHFR-like_dom_sf"/>
</dbReference>
<protein>
    <submittedName>
        <fullName evidence="2">Deaminase reductase</fullName>
    </submittedName>
</protein>
<dbReference type="Proteomes" id="UP000321275">
    <property type="component" value="Unassembled WGS sequence"/>
</dbReference>
<dbReference type="PANTHER" id="PTHR38011">
    <property type="entry name" value="DIHYDROFOLATE REDUCTASE FAMILY PROTEIN (AFU_ORTHOLOGUE AFUA_8G06820)"/>
    <property type="match status" value="1"/>
</dbReference>
<reference evidence="2 3" key="1">
    <citation type="submission" date="2019-07" db="EMBL/GenBank/DDBJ databases">
        <title>Whole genome shotgun sequence of Halomonas pacifica NBRC 102220.</title>
        <authorList>
            <person name="Hosoyama A."/>
            <person name="Uohara A."/>
            <person name="Ohji S."/>
            <person name="Ichikawa N."/>
        </authorList>
    </citation>
    <scope>NUCLEOTIDE SEQUENCE [LARGE SCALE GENOMIC DNA]</scope>
    <source>
        <strain evidence="2 3">NBRC 102220</strain>
    </source>
</reference>
<dbReference type="GO" id="GO:0008703">
    <property type="term" value="F:5-amino-6-(5-phosphoribosylamino)uracil reductase activity"/>
    <property type="evidence" value="ECO:0007669"/>
    <property type="project" value="InterPro"/>
</dbReference>
<evidence type="ECO:0000259" key="1">
    <source>
        <dbReference type="Pfam" id="PF01872"/>
    </source>
</evidence>
<dbReference type="InterPro" id="IPR050765">
    <property type="entry name" value="Riboflavin_Biosynth_HTPR"/>
</dbReference>
<evidence type="ECO:0000313" key="2">
    <source>
        <dbReference type="EMBL" id="GEK46866.1"/>
    </source>
</evidence>
<dbReference type="SUPFAM" id="SSF53597">
    <property type="entry name" value="Dihydrofolate reductase-like"/>
    <property type="match status" value="1"/>
</dbReference>
<dbReference type="RefSeq" id="WP_146802131.1">
    <property type="nucleotide sequence ID" value="NZ_BJUK01000009.1"/>
</dbReference>
<keyword evidence="3" id="KW-1185">Reference proteome</keyword>
<dbReference type="Pfam" id="PF01872">
    <property type="entry name" value="RibD_C"/>
    <property type="match status" value="1"/>
</dbReference>
<dbReference type="GO" id="GO:0009231">
    <property type="term" value="P:riboflavin biosynthetic process"/>
    <property type="evidence" value="ECO:0007669"/>
    <property type="project" value="InterPro"/>
</dbReference>
<dbReference type="PANTHER" id="PTHR38011:SF12">
    <property type="entry name" value="BIFUNCTIONAL DEAMINASE-REDUCTASE DOMAIN PROTEIN"/>
    <property type="match status" value="1"/>
</dbReference>
<organism evidence="2 3">
    <name type="scientific">Bisbaumannia pacifica</name>
    <dbReference type="NCBI Taxonomy" id="77098"/>
    <lineage>
        <taxon>Bacteria</taxon>
        <taxon>Pseudomonadati</taxon>
        <taxon>Pseudomonadota</taxon>
        <taxon>Gammaproteobacteria</taxon>
        <taxon>Oceanospirillales</taxon>
        <taxon>Halomonadaceae</taxon>
        <taxon>Bisbaumannia</taxon>
    </lineage>
</organism>
<sequence length="217" mass="23888">MSQLRVSCIGLSLDGFAAGPEQSLEHPMGLNGLENQDWQFATATFQRRVLGREEGEAGPDDDFVARGFENVGAWIMGRNMFGPERGPWQDEAWKGWWGDTPPFHAPAFVLTHHARDPIEMAGGTTFHFVTEGIHGALERAREAAGDRDVRLGGGVATIQQYLRARLVDELHLAIAPVLLGAGERLFAGIDMRALGYRCVERVATDRATHVVLRRSAE</sequence>
<gene>
    <name evidence="2" type="ORF">HPA02_11490</name>
</gene>
<name>A0A510X610_9GAMM</name>
<comment type="caution">
    <text evidence="2">The sequence shown here is derived from an EMBL/GenBank/DDBJ whole genome shotgun (WGS) entry which is preliminary data.</text>
</comment>
<proteinExistence type="predicted"/>